<dbReference type="Pfam" id="PF01557">
    <property type="entry name" value="FAA_hydrolase"/>
    <property type="match status" value="1"/>
</dbReference>
<gene>
    <name evidence="4" type="ORF">JP75_22385</name>
</gene>
<comment type="caution">
    <text evidence="4">The sequence shown here is derived from an EMBL/GenBank/DDBJ whole genome shotgun (WGS) entry which is preliminary data.</text>
</comment>
<feature type="domain" description="Fumarylacetoacetase-like C-terminal" evidence="3">
    <location>
        <begin position="72"/>
        <end position="278"/>
    </location>
</feature>
<keyword evidence="5" id="KW-1185">Reference proteome</keyword>
<dbReference type="STRING" id="46914.JP75_22385"/>
<keyword evidence="2" id="KW-0479">Metal-binding</keyword>
<dbReference type="InterPro" id="IPR051121">
    <property type="entry name" value="FAH"/>
</dbReference>
<organism evidence="4 5">
    <name type="scientific">Devosia riboflavina</name>
    <dbReference type="NCBI Taxonomy" id="46914"/>
    <lineage>
        <taxon>Bacteria</taxon>
        <taxon>Pseudomonadati</taxon>
        <taxon>Pseudomonadota</taxon>
        <taxon>Alphaproteobacteria</taxon>
        <taxon>Hyphomicrobiales</taxon>
        <taxon>Devosiaceae</taxon>
        <taxon>Devosia</taxon>
    </lineage>
</organism>
<protein>
    <recommendedName>
        <fullName evidence="3">Fumarylacetoacetase-like C-terminal domain-containing protein</fullName>
    </recommendedName>
</protein>
<dbReference type="PANTHER" id="PTHR42796">
    <property type="entry name" value="FUMARYLACETOACETATE HYDROLASE DOMAIN-CONTAINING PROTEIN 2A-RELATED"/>
    <property type="match status" value="1"/>
</dbReference>
<dbReference type="FunFam" id="3.90.850.10:FF:000012">
    <property type="entry name" value="Putative 2-hydroxyhepta-2,4-diene-1,7-dioate isomerase"/>
    <property type="match status" value="1"/>
</dbReference>
<evidence type="ECO:0000313" key="5">
    <source>
        <dbReference type="Proteomes" id="UP000028981"/>
    </source>
</evidence>
<dbReference type="Gene3D" id="3.90.850.10">
    <property type="entry name" value="Fumarylacetoacetase-like, C-terminal domain"/>
    <property type="match status" value="1"/>
</dbReference>
<evidence type="ECO:0000313" key="4">
    <source>
        <dbReference type="EMBL" id="KFL29135.1"/>
    </source>
</evidence>
<dbReference type="GO" id="GO:0003824">
    <property type="term" value="F:catalytic activity"/>
    <property type="evidence" value="ECO:0007669"/>
    <property type="project" value="InterPro"/>
</dbReference>
<name>A0A087LWY2_9HYPH</name>
<proteinExistence type="inferred from homology"/>
<dbReference type="PANTHER" id="PTHR42796:SF4">
    <property type="entry name" value="FUMARYLACETOACETATE HYDROLASE DOMAIN-CONTAINING PROTEIN 2A"/>
    <property type="match status" value="1"/>
</dbReference>
<evidence type="ECO:0000259" key="3">
    <source>
        <dbReference type="Pfam" id="PF01557"/>
    </source>
</evidence>
<dbReference type="InterPro" id="IPR036663">
    <property type="entry name" value="Fumarylacetoacetase_C_sf"/>
</dbReference>
<dbReference type="GO" id="GO:0044281">
    <property type="term" value="P:small molecule metabolic process"/>
    <property type="evidence" value="ECO:0007669"/>
    <property type="project" value="UniProtKB-ARBA"/>
</dbReference>
<dbReference type="AlphaFoldDB" id="A0A087LWY2"/>
<dbReference type="Proteomes" id="UP000028981">
    <property type="component" value="Unassembled WGS sequence"/>
</dbReference>
<dbReference type="InterPro" id="IPR011234">
    <property type="entry name" value="Fumarylacetoacetase-like_C"/>
</dbReference>
<dbReference type="OrthoDB" id="5197601at2"/>
<dbReference type="RefSeq" id="WP_035086878.1">
    <property type="nucleotide sequence ID" value="NZ_JQGC01000030.1"/>
</dbReference>
<sequence length="283" mass="30126">MKLLRVGPKGSEKPAIIARDGSIRDLSGVVADIGGATLLPEGLAKIAATDIDLLPKLDASERIGPCVANVGKFICIGLNYADHAAETGAPIPAEPIIFMKATSAIIGPNDDVIIPKNAIKPDWEVELAVVIGKEARYVEEADALDHVAGYCVCNDVSERHFQTERGGTWDKGKGADTFGPIGPWMVTKDEVADPQNLAMWLEVDGHRYQNGSTKTMIFGVAKVVSYVSQFMSLQPGDVITTGTPPGVGMGIKPEPVWLKPGNVMHLGIEGLGEQKQNVRAYSA</sequence>
<dbReference type="SUPFAM" id="SSF56529">
    <property type="entry name" value="FAH"/>
    <property type="match status" value="1"/>
</dbReference>
<accession>A0A087LWY2</accession>
<dbReference type="GO" id="GO:0046872">
    <property type="term" value="F:metal ion binding"/>
    <property type="evidence" value="ECO:0007669"/>
    <property type="project" value="UniProtKB-KW"/>
</dbReference>
<evidence type="ECO:0000256" key="1">
    <source>
        <dbReference type="ARBA" id="ARBA00010211"/>
    </source>
</evidence>
<comment type="similarity">
    <text evidence="1">Belongs to the FAH family.</text>
</comment>
<dbReference type="EMBL" id="JQGC01000030">
    <property type="protein sequence ID" value="KFL29135.1"/>
    <property type="molecule type" value="Genomic_DNA"/>
</dbReference>
<evidence type="ECO:0000256" key="2">
    <source>
        <dbReference type="ARBA" id="ARBA00022723"/>
    </source>
</evidence>
<reference evidence="4 5" key="1">
    <citation type="submission" date="2014-08" db="EMBL/GenBank/DDBJ databases">
        <authorList>
            <person name="Hassan Y.I."/>
            <person name="Lepp D."/>
            <person name="Zhou T."/>
        </authorList>
    </citation>
    <scope>NUCLEOTIDE SEQUENCE [LARGE SCALE GENOMIC DNA]</scope>
    <source>
        <strain evidence="4 5">IFO13584</strain>
    </source>
</reference>